<dbReference type="RefSeq" id="YP_009206963.1">
    <property type="nucleotide sequence ID" value="NC_028890.1"/>
</dbReference>
<proteinExistence type="predicted"/>
<keyword evidence="2" id="KW-1185">Reference proteome</keyword>
<sequence length="316" mass="35672">MFQDQEFEDEPLTLRLFVPPTFEGVTSVAVIQEVLRSNIILDIVYTNTLDFREYQRFQGAEMILVLGLAYRGYNLPQEFYTEVDAPFMDFVHISTYDKPIPGNHIISIVDEELDPIKVLFNLLHTSPDTTVLSKYITFTDTSEWLVNAINSYRTWTWEGNDTTRILIALYHASYKRLPRLMKGLSLQEVLKAHAPIIKGQMERMEDYIEKKAATVKEQVVTVDGQQCLLKVVFAEEYINELANELLNQRPAGVPTIVCVGRSTKGNDIFSIRTVGVHAGRVAQLINEGGGKESVATVFSGVGYAELMRNAIATKLV</sequence>
<dbReference type="GeneID" id="26633412"/>
<gene>
    <name evidence="1" type="ORF">TSARBOMBA_148</name>
</gene>
<dbReference type="EMBL" id="KT224359">
    <property type="protein sequence ID" value="ALA13182.1"/>
    <property type="molecule type" value="Genomic_DNA"/>
</dbReference>
<accession>A0A0K2D0I8</accession>
<organism evidence="1 2">
    <name type="scientific">Bacillus phage TsarBomba</name>
    <dbReference type="NCBI Taxonomy" id="1690456"/>
    <lineage>
        <taxon>Viruses</taxon>
        <taxon>Duplodnaviria</taxon>
        <taxon>Heunggongvirae</taxon>
        <taxon>Uroviricota</taxon>
        <taxon>Caudoviricetes</taxon>
        <taxon>Herelleviridae</taxon>
        <taxon>Bastillevirinae</taxon>
        <taxon>Tsarbombavirus</taxon>
        <taxon>Tsarbombavirus tsarbomba</taxon>
    </lineage>
</organism>
<evidence type="ECO:0000313" key="1">
    <source>
        <dbReference type="EMBL" id="ALA13182.1"/>
    </source>
</evidence>
<protein>
    <submittedName>
        <fullName evidence="1">Exopolyphosphatase</fullName>
    </submittedName>
</protein>
<dbReference type="Proteomes" id="UP000204602">
    <property type="component" value="Segment"/>
</dbReference>
<dbReference type="OrthoDB" id="10339at10239"/>
<evidence type="ECO:0000313" key="2">
    <source>
        <dbReference type="Proteomes" id="UP000204602"/>
    </source>
</evidence>
<name>A0A0K2D0I8_9CAUD</name>
<reference evidence="1 2" key="1">
    <citation type="journal article" date="2015" name="Genome Announc.">
        <title>Complete Genome Sequence of Bacillus cereus Group Phage TsarBomba.</title>
        <authorList>
            <person name="Erill I."/>
            <person name="Caruso S.M."/>
        </authorList>
    </citation>
    <scope>NUCLEOTIDE SEQUENCE [LARGE SCALE GENOMIC DNA]</scope>
</reference>
<dbReference type="KEGG" id="vg:26633412"/>